<evidence type="ECO:0000313" key="1">
    <source>
        <dbReference type="EMBL" id="CAF1386292.1"/>
    </source>
</evidence>
<evidence type="ECO:0000313" key="2">
    <source>
        <dbReference type="Proteomes" id="UP000663889"/>
    </source>
</evidence>
<protein>
    <submittedName>
        <fullName evidence="1">Uncharacterized protein</fullName>
    </submittedName>
</protein>
<name>A0A815JT37_9BILA</name>
<gene>
    <name evidence="1" type="ORF">SEV965_LOCUS30682</name>
</gene>
<sequence length="98" mass="11472">MEFGIKSIQIVCSFFGEIFFLSIERSFKILGEKTLENLAKKGITDIIVLDTLRQSRIRHMILVDRCRLIQILSFTIKEFRELTKLTGLQSMLNKEDFN</sequence>
<reference evidence="1" key="1">
    <citation type="submission" date="2021-02" db="EMBL/GenBank/DDBJ databases">
        <authorList>
            <person name="Nowell W R."/>
        </authorList>
    </citation>
    <scope>NUCLEOTIDE SEQUENCE</scope>
</reference>
<dbReference type="Proteomes" id="UP000663889">
    <property type="component" value="Unassembled WGS sequence"/>
</dbReference>
<dbReference type="EMBL" id="CAJNOU010003358">
    <property type="protein sequence ID" value="CAF1386292.1"/>
    <property type="molecule type" value="Genomic_DNA"/>
</dbReference>
<comment type="caution">
    <text evidence="1">The sequence shown here is derived from an EMBL/GenBank/DDBJ whole genome shotgun (WGS) entry which is preliminary data.</text>
</comment>
<dbReference type="AlphaFoldDB" id="A0A815JT37"/>
<organism evidence="1 2">
    <name type="scientific">Rotaria sordida</name>
    <dbReference type="NCBI Taxonomy" id="392033"/>
    <lineage>
        <taxon>Eukaryota</taxon>
        <taxon>Metazoa</taxon>
        <taxon>Spiralia</taxon>
        <taxon>Gnathifera</taxon>
        <taxon>Rotifera</taxon>
        <taxon>Eurotatoria</taxon>
        <taxon>Bdelloidea</taxon>
        <taxon>Philodinida</taxon>
        <taxon>Philodinidae</taxon>
        <taxon>Rotaria</taxon>
    </lineage>
</organism>
<dbReference type="Gene3D" id="3.50.50.60">
    <property type="entry name" value="FAD/NAD(P)-binding domain"/>
    <property type="match status" value="1"/>
</dbReference>
<accession>A0A815JT37</accession>
<dbReference type="InterPro" id="IPR036188">
    <property type="entry name" value="FAD/NAD-bd_sf"/>
</dbReference>
<proteinExistence type="predicted"/>